<gene>
    <name evidence="1" type="ORF">SLAV_27670</name>
</gene>
<dbReference type="OrthoDB" id="5124141at2"/>
<sequence length="182" mass="20706">MTERPLLLLDVDGPLNPFRDPFAALRGYASHRMRPDVWLSYRDPESRRARRGLRVRLHPGHGARLLALPFDLAWATAWTHQANTLVAPRIGLPDDLPVIEWPELFARDPDGLFWKTRPLLDWAAGRPFAWVDDMITEEDRAWVAAHHPSPALLLRVHPRHGLRERDFTALSAWAAAVTGAGR</sequence>
<accession>A0A2K8PKT2</accession>
<evidence type="ECO:0000313" key="2">
    <source>
        <dbReference type="Proteomes" id="UP000231791"/>
    </source>
</evidence>
<dbReference type="RefSeq" id="WP_030237286.1">
    <property type="nucleotide sequence ID" value="NZ_CP024985.1"/>
</dbReference>
<evidence type="ECO:0000313" key="1">
    <source>
        <dbReference type="EMBL" id="ATZ27324.1"/>
    </source>
</evidence>
<dbReference type="AlphaFoldDB" id="A0A2K8PKT2"/>
<dbReference type="GeneID" id="49386538"/>
<keyword evidence="2" id="KW-1185">Reference proteome</keyword>
<dbReference type="Proteomes" id="UP000231791">
    <property type="component" value="Chromosome"/>
</dbReference>
<name>A0A2K8PKT2_STRLA</name>
<organism evidence="1 2">
    <name type="scientific">Streptomyces lavendulae subsp. lavendulae</name>
    <dbReference type="NCBI Taxonomy" id="58340"/>
    <lineage>
        <taxon>Bacteria</taxon>
        <taxon>Bacillati</taxon>
        <taxon>Actinomycetota</taxon>
        <taxon>Actinomycetes</taxon>
        <taxon>Kitasatosporales</taxon>
        <taxon>Streptomycetaceae</taxon>
        <taxon>Streptomyces</taxon>
    </lineage>
</organism>
<dbReference type="EMBL" id="CP024985">
    <property type="protein sequence ID" value="ATZ27324.1"/>
    <property type="molecule type" value="Genomic_DNA"/>
</dbReference>
<dbReference type="KEGG" id="slx:SLAV_27670"/>
<protein>
    <submittedName>
        <fullName evidence="1">Uncharacterized protein</fullName>
    </submittedName>
</protein>
<reference evidence="1 2" key="1">
    <citation type="submission" date="2017-11" db="EMBL/GenBank/DDBJ databases">
        <title>Complete genome sequence of Streptomyces lavendulae subsp. lavendulae CCM 3239 (formerly 'Streptomyces aureofaciens CCM 3239'), the producer of the angucycline-type antibiotic auricin.</title>
        <authorList>
            <person name="Busche T."/>
            <person name="Novakova R."/>
            <person name="Al'Dilaimi A."/>
            <person name="Homerova D."/>
            <person name="Feckova L."/>
            <person name="Rezuchova B."/>
            <person name="Mingyar E."/>
            <person name="Csolleiova D."/>
            <person name="Bekeova C."/>
            <person name="Winkler A."/>
            <person name="Sevcikova B."/>
            <person name="Kalinowski J."/>
            <person name="Kormanec J."/>
            <person name="Ruckert C."/>
        </authorList>
    </citation>
    <scope>NUCLEOTIDE SEQUENCE [LARGE SCALE GENOMIC DNA]</scope>
    <source>
        <strain evidence="1 2">CCM 3239</strain>
    </source>
</reference>
<proteinExistence type="predicted"/>